<reference evidence="2" key="1">
    <citation type="submission" date="2016-10" db="EMBL/GenBank/DDBJ databases">
        <authorList>
            <person name="Varghese N."/>
            <person name="Submissions S."/>
        </authorList>
    </citation>
    <scope>NUCLEOTIDE SEQUENCE [LARGE SCALE GENOMIC DNA]</scope>
    <source>
        <strain evidence="2">DSM 123</strain>
    </source>
</reference>
<gene>
    <name evidence="1" type="ORF">SAMN05444123_10523</name>
</gene>
<dbReference type="Pfam" id="PF21983">
    <property type="entry name" value="NikA-like"/>
    <property type="match status" value="1"/>
</dbReference>
<sequence length="126" mass="14168">MNRVEGLTRRSRITIRLSTEERNRLDAAANNSAISLSDYVRCVLTDLQPLPAMKRPTVEMTLLARVLSELGKLASDLTAVARAARDPERRGMLTPFLERDLLRVINDLKPCRTLLLEALGKKALDR</sequence>
<dbReference type="EMBL" id="FODT01000005">
    <property type="protein sequence ID" value="SEO80858.1"/>
    <property type="molecule type" value="Genomic_DNA"/>
</dbReference>
<dbReference type="AlphaFoldDB" id="A0A1H8SR99"/>
<organism evidence="1 2">
    <name type="scientific">Rhodopseudomonas pseudopalustris</name>
    <dbReference type="NCBI Taxonomy" id="1513892"/>
    <lineage>
        <taxon>Bacteria</taxon>
        <taxon>Pseudomonadati</taxon>
        <taxon>Pseudomonadota</taxon>
        <taxon>Alphaproteobacteria</taxon>
        <taxon>Hyphomicrobiales</taxon>
        <taxon>Nitrobacteraceae</taxon>
        <taxon>Rhodopseudomonas</taxon>
    </lineage>
</organism>
<protein>
    <submittedName>
        <fullName evidence="1">Uncharacterized protein</fullName>
    </submittedName>
</protein>
<evidence type="ECO:0000313" key="2">
    <source>
        <dbReference type="Proteomes" id="UP000199615"/>
    </source>
</evidence>
<dbReference type="RefSeq" id="WP_092683775.1">
    <property type="nucleotide sequence ID" value="NZ_FODT01000005.1"/>
</dbReference>
<dbReference type="OrthoDB" id="9977147at2"/>
<keyword evidence="2" id="KW-1185">Reference proteome</keyword>
<dbReference type="InterPro" id="IPR053842">
    <property type="entry name" value="NikA-like"/>
</dbReference>
<accession>A0A1H8SR99</accession>
<proteinExistence type="predicted"/>
<dbReference type="Proteomes" id="UP000199615">
    <property type="component" value="Unassembled WGS sequence"/>
</dbReference>
<evidence type="ECO:0000313" key="1">
    <source>
        <dbReference type="EMBL" id="SEO80858.1"/>
    </source>
</evidence>
<name>A0A1H8SR99_9BRAD</name>